<dbReference type="RefSeq" id="XP_007804618.1">
    <property type="nucleotide sequence ID" value="XM_007806427.1"/>
</dbReference>
<evidence type="ECO:0000313" key="2">
    <source>
        <dbReference type="Proteomes" id="UP000019373"/>
    </source>
</evidence>
<dbReference type="EMBL" id="KE721393">
    <property type="protein sequence ID" value="ERF69765.1"/>
    <property type="molecule type" value="Genomic_DNA"/>
</dbReference>
<dbReference type="Gene3D" id="3.40.630.30">
    <property type="match status" value="1"/>
</dbReference>
<organism evidence="1 2">
    <name type="scientific">Endocarpon pusillum (strain Z07020 / HMAS-L-300199)</name>
    <name type="common">Lichen-forming fungus</name>
    <dbReference type="NCBI Taxonomy" id="1263415"/>
    <lineage>
        <taxon>Eukaryota</taxon>
        <taxon>Fungi</taxon>
        <taxon>Dikarya</taxon>
        <taxon>Ascomycota</taxon>
        <taxon>Pezizomycotina</taxon>
        <taxon>Eurotiomycetes</taxon>
        <taxon>Chaetothyriomycetidae</taxon>
        <taxon>Verrucariales</taxon>
        <taxon>Verrucariaceae</taxon>
        <taxon>Endocarpon</taxon>
    </lineage>
</organism>
<dbReference type="GO" id="GO:0016747">
    <property type="term" value="F:acyltransferase activity, transferring groups other than amino-acyl groups"/>
    <property type="evidence" value="ECO:0007669"/>
    <property type="project" value="InterPro"/>
</dbReference>
<dbReference type="PANTHER" id="PTHR42791">
    <property type="entry name" value="GNAT FAMILY ACETYLTRANSFERASE"/>
    <property type="match status" value="1"/>
</dbReference>
<reference evidence="2" key="1">
    <citation type="journal article" date="2014" name="BMC Genomics">
        <title>Genome characteristics reveal the impact of lichenization on lichen-forming fungus Endocarpon pusillum Hedwig (Verrucariales, Ascomycota).</title>
        <authorList>
            <person name="Wang Y.-Y."/>
            <person name="Liu B."/>
            <person name="Zhang X.-Y."/>
            <person name="Zhou Q.-M."/>
            <person name="Zhang T."/>
            <person name="Li H."/>
            <person name="Yu Y.-F."/>
            <person name="Zhang X.-L."/>
            <person name="Hao X.-Y."/>
            <person name="Wang M."/>
            <person name="Wang L."/>
            <person name="Wei J.-C."/>
        </authorList>
    </citation>
    <scope>NUCLEOTIDE SEQUENCE [LARGE SCALE GENOMIC DNA]</scope>
    <source>
        <strain evidence="2">Z07020 / HMAS-L-300199</strain>
    </source>
</reference>
<proteinExistence type="predicted"/>
<dbReference type="GeneID" id="19242473"/>
<protein>
    <submittedName>
        <fullName evidence="1">Uncharacterized protein</fullName>
    </submittedName>
</protein>
<dbReference type="SUPFAM" id="SSF55729">
    <property type="entry name" value="Acyl-CoA N-acyltransferases (Nat)"/>
    <property type="match status" value="1"/>
</dbReference>
<gene>
    <name evidence="1" type="ORF">EPUS_07591</name>
</gene>
<sequence>MLDACTTSVEQWSPPQKYVRRDADFKHLEALGEASKAIGKKYWSKVTELWNLGLIVTDRHFRRRGATTEMIKRGCARADEEHLRCRVEASPVGRLVYASYGFKELGTWDVKLQRDPASLHMWCMGRDAKY</sequence>
<dbReference type="InterPro" id="IPR016181">
    <property type="entry name" value="Acyl_CoA_acyltransferase"/>
</dbReference>
<evidence type="ECO:0000313" key="1">
    <source>
        <dbReference type="EMBL" id="ERF69765.1"/>
    </source>
</evidence>
<dbReference type="OrthoDB" id="4738875at2759"/>
<dbReference type="HOGENOM" id="CLU_1938141_0_0_1"/>
<accession>U1HHX0</accession>
<dbReference type="Proteomes" id="UP000019373">
    <property type="component" value="Unassembled WGS sequence"/>
</dbReference>
<dbReference type="PANTHER" id="PTHR42791:SF1">
    <property type="entry name" value="N-ACETYLTRANSFERASE DOMAIN-CONTAINING PROTEIN"/>
    <property type="match status" value="1"/>
</dbReference>
<dbReference type="InterPro" id="IPR052523">
    <property type="entry name" value="Trichothecene_AcTrans"/>
</dbReference>
<keyword evidence="2" id="KW-1185">Reference proteome</keyword>
<name>U1HHX0_ENDPU</name>
<dbReference type="AlphaFoldDB" id="U1HHX0"/>